<name>A0A1U8IBR8_GOSHI</name>
<keyword evidence="3" id="KW-1185">Reference proteome</keyword>
<reference evidence="4" key="2">
    <citation type="submission" date="2025-08" db="UniProtKB">
        <authorList>
            <consortium name="RefSeq"/>
        </authorList>
    </citation>
    <scope>IDENTIFICATION</scope>
</reference>
<dbReference type="InterPro" id="IPR043502">
    <property type="entry name" value="DNA/RNA_pol_sf"/>
</dbReference>
<dbReference type="InterPro" id="IPR056924">
    <property type="entry name" value="SH3_Tf2-1"/>
</dbReference>
<sequence>MGPGCGAPGRDTGNTIVRQPALVYAAHHQEDGDNSDVITVELMELSFGEFDLILGMDWLVKHRANLDCAAKRMVLKTIEDEKVVVFGERRDFLSNLISGLRAEKLVRKGCEAFLAYVSRFEVEGPSVEDFRTIKEFFDVFPDELPRLAPNREVEFGIELLPRIDPVSTSLIGWQERMYYRRFFDGFSLIAAPLTKLLRKGVPFNWTDKHQERFERLKKVLIEAPVLIQPVSGKEFTVYNNGSHVGLGFVLIQEGKELNLRQRRWVEQIKDYDCSIEYHPGKANVVADVLSRRAVSDLRAMLARLSLFDDVRLLAELQKLAKLYVVEIVRLHGVPVSIVKVIRGRLKEASDRQKSYADLKPQEIEYSMGDFIFLKVSHWKKILRFGRKGKLSPRCGPYHILKCVEPVAYQLDLPLELDWIHDVFHVSMLRRYRSDPMHIVPVEEIKVRPDSTFEEEPVQELHRKVKVLRRKSTPLVKVLCITTVQRKPRGNPKRRCDKIPSPFLIR</sequence>
<feature type="domain" description="Tf2-1-like SH3-like" evidence="2">
    <location>
        <begin position="368"/>
        <end position="432"/>
    </location>
</feature>
<dbReference type="Pfam" id="PF08284">
    <property type="entry name" value="RVP_2"/>
    <property type="match status" value="1"/>
</dbReference>
<dbReference type="PANTHER" id="PTHR46148">
    <property type="entry name" value="CHROMO DOMAIN-CONTAINING PROTEIN"/>
    <property type="match status" value="1"/>
</dbReference>
<evidence type="ECO:0000259" key="2">
    <source>
        <dbReference type="Pfam" id="PF24626"/>
    </source>
</evidence>
<organism evidence="3 4">
    <name type="scientific">Gossypium hirsutum</name>
    <name type="common">Upland cotton</name>
    <name type="synonym">Gossypium mexicanum</name>
    <dbReference type="NCBI Taxonomy" id="3635"/>
    <lineage>
        <taxon>Eukaryota</taxon>
        <taxon>Viridiplantae</taxon>
        <taxon>Streptophyta</taxon>
        <taxon>Embryophyta</taxon>
        <taxon>Tracheophyta</taxon>
        <taxon>Spermatophyta</taxon>
        <taxon>Magnoliopsida</taxon>
        <taxon>eudicotyledons</taxon>
        <taxon>Gunneridae</taxon>
        <taxon>Pentapetalae</taxon>
        <taxon>rosids</taxon>
        <taxon>malvids</taxon>
        <taxon>Malvales</taxon>
        <taxon>Malvaceae</taxon>
        <taxon>Malvoideae</taxon>
        <taxon>Gossypium</taxon>
    </lineage>
</organism>
<reference evidence="3" key="1">
    <citation type="journal article" date="2020" name="Nat. Genet.">
        <title>Genomic diversifications of five Gossypium allopolyploid species and their impact on cotton improvement.</title>
        <authorList>
            <person name="Chen Z.J."/>
            <person name="Sreedasyam A."/>
            <person name="Ando A."/>
            <person name="Song Q."/>
            <person name="De Santiago L.M."/>
            <person name="Hulse-Kemp A.M."/>
            <person name="Ding M."/>
            <person name="Ye W."/>
            <person name="Kirkbride R.C."/>
            <person name="Jenkins J."/>
            <person name="Plott C."/>
            <person name="Lovell J."/>
            <person name="Lin Y.M."/>
            <person name="Vaughn R."/>
            <person name="Liu B."/>
            <person name="Simpson S."/>
            <person name="Scheffler B.E."/>
            <person name="Wen L."/>
            <person name="Saski C.A."/>
            <person name="Grover C.E."/>
            <person name="Hu G."/>
            <person name="Conover J.L."/>
            <person name="Carlson J.W."/>
            <person name="Shu S."/>
            <person name="Boston L.B."/>
            <person name="Williams M."/>
            <person name="Peterson D.G."/>
            <person name="McGee K."/>
            <person name="Jones D.C."/>
            <person name="Wendel J.F."/>
            <person name="Stelly D.M."/>
            <person name="Grimwood J."/>
            <person name="Schmutz J."/>
        </authorList>
    </citation>
    <scope>NUCLEOTIDE SEQUENCE [LARGE SCALE GENOMIC DNA]</scope>
    <source>
        <strain evidence="3">cv. TM-1</strain>
    </source>
</reference>
<accession>A0A1U8IBR8</accession>
<gene>
    <name evidence="4" type="primary">LOC107892674</name>
</gene>
<dbReference type="PaxDb" id="3635-A0A1U8IBR8"/>
<evidence type="ECO:0000259" key="1">
    <source>
        <dbReference type="Pfam" id="PF17919"/>
    </source>
</evidence>
<dbReference type="PANTHER" id="PTHR46148:SF44">
    <property type="entry name" value="GAG-POL POLYPROTEIN"/>
    <property type="match status" value="1"/>
</dbReference>
<evidence type="ECO:0000313" key="3">
    <source>
        <dbReference type="Proteomes" id="UP000818029"/>
    </source>
</evidence>
<proteinExistence type="predicted"/>
<dbReference type="GeneID" id="107892674"/>
<dbReference type="Pfam" id="PF17919">
    <property type="entry name" value="RT_RNaseH_2"/>
    <property type="match status" value="1"/>
</dbReference>
<dbReference type="InterPro" id="IPR021109">
    <property type="entry name" value="Peptidase_aspartic_dom_sf"/>
</dbReference>
<dbReference type="Pfam" id="PF24626">
    <property type="entry name" value="SH3_Tf2-1"/>
    <property type="match status" value="1"/>
</dbReference>
<dbReference type="Gene3D" id="3.30.70.270">
    <property type="match status" value="1"/>
</dbReference>
<dbReference type="AlphaFoldDB" id="A0A1U8IBR8"/>
<feature type="domain" description="Reverse transcriptase/retrotransposon-derived protein RNase H-like" evidence="1">
    <location>
        <begin position="205"/>
        <end position="256"/>
    </location>
</feature>
<evidence type="ECO:0008006" key="5">
    <source>
        <dbReference type="Google" id="ProtNLM"/>
    </source>
</evidence>
<dbReference type="Gene3D" id="2.40.70.10">
    <property type="entry name" value="Acid Proteases"/>
    <property type="match status" value="1"/>
</dbReference>
<evidence type="ECO:0000313" key="4">
    <source>
        <dbReference type="RefSeq" id="XP_016673224.1"/>
    </source>
</evidence>
<dbReference type="Proteomes" id="UP000818029">
    <property type="component" value="Chromosome D09"/>
</dbReference>
<dbReference type="SUPFAM" id="SSF56672">
    <property type="entry name" value="DNA/RNA polymerases"/>
    <property type="match status" value="1"/>
</dbReference>
<dbReference type="RefSeq" id="XP_016673224.1">
    <property type="nucleotide sequence ID" value="XM_016817735.1"/>
</dbReference>
<dbReference type="InterPro" id="IPR043128">
    <property type="entry name" value="Rev_trsase/Diguanyl_cyclase"/>
</dbReference>
<protein>
    <recommendedName>
        <fullName evidence="5">DNA/RNA polymerases superfamily protein</fullName>
    </recommendedName>
</protein>
<dbReference type="InterPro" id="IPR041577">
    <property type="entry name" value="RT_RNaseH_2"/>
</dbReference>
<dbReference type="KEGG" id="ghi:107892674"/>